<dbReference type="EMBL" id="CP002083">
    <property type="protein sequence ID" value="ADJ23560.1"/>
    <property type="molecule type" value="Genomic_DNA"/>
</dbReference>
<dbReference type="AlphaFoldDB" id="D8JYV8"/>
<feature type="transmembrane region" description="Helical" evidence="1">
    <location>
        <begin position="127"/>
        <end position="145"/>
    </location>
</feature>
<organism evidence="2 3">
    <name type="scientific">Hyphomicrobium denitrificans (strain ATCC 51888 / DSM 1869 / NCIMB 11706 / TK 0415)</name>
    <dbReference type="NCBI Taxonomy" id="582899"/>
    <lineage>
        <taxon>Bacteria</taxon>
        <taxon>Pseudomonadati</taxon>
        <taxon>Pseudomonadota</taxon>
        <taxon>Alphaproteobacteria</taxon>
        <taxon>Hyphomicrobiales</taxon>
        <taxon>Hyphomicrobiaceae</taxon>
        <taxon>Hyphomicrobium</taxon>
    </lineage>
</organism>
<evidence type="ECO:0000256" key="1">
    <source>
        <dbReference type="SAM" id="Phobius"/>
    </source>
</evidence>
<dbReference type="InterPro" id="IPR047928">
    <property type="entry name" value="Perm_prefix_1"/>
</dbReference>
<sequence>MRDVFAPLRDRLLRAGVRPKTVNRYLSELRDHVDDLTAELEEEGISENAARERALSRLGSIETLAEPMISDRRFHSWTGKTPWAVFLIAPIVSYGAIVALLTCALIFATSPIAPAWFGTVGWGTTQFAAYVAPLILAWMLAFMALRQRSRAMWPLVGMSLTIVAAAVIEIQVKFIGPQQGGEIAVALTTPSVAQIAALLLVAAAPLLLLGRHDQTASQV</sequence>
<feature type="transmembrane region" description="Helical" evidence="1">
    <location>
        <begin position="152"/>
        <end position="172"/>
    </location>
</feature>
<keyword evidence="3" id="KW-1185">Reference proteome</keyword>
<gene>
    <name evidence="2" type="ordered locus">Hden_1757</name>
</gene>
<keyword evidence="1" id="KW-1133">Transmembrane helix</keyword>
<feature type="transmembrane region" description="Helical" evidence="1">
    <location>
        <begin position="192"/>
        <end position="210"/>
    </location>
</feature>
<dbReference type="RefSeq" id="WP_013215719.1">
    <property type="nucleotide sequence ID" value="NC_014313.1"/>
</dbReference>
<dbReference type="HOGENOM" id="CLU_1260013_0_0_5"/>
<evidence type="ECO:0000313" key="2">
    <source>
        <dbReference type="EMBL" id="ADJ23560.1"/>
    </source>
</evidence>
<proteinExistence type="predicted"/>
<reference evidence="3" key="1">
    <citation type="journal article" date="2011" name="J. Bacteriol.">
        <title>Genome sequences of eight morphologically diverse alphaproteobacteria.</title>
        <authorList>
            <consortium name="US DOE Joint Genome Institute"/>
            <person name="Brown P.J."/>
            <person name="Kysela D.T."/>
            <person name="Buechlein A."/>
            <person name="Hemmerich C."/>
            <person name="Brun Y.V."/>
        </authorList>
    </citation>
    <scope>NUCLEOTIDE SEQUENCE [LARGE SCALE GENOMIC DNA]</scope>
    <source>
        <strain evidence="3">ATCC 51888 / DSM 1869 / NCIB 11706 / TK 0415</strain>
    </source>
</reference>
<feature type="transmembrane region" description="Helical" evidence="1">
    <location>
        <begin position="83"/>
        <end position="107"/>
    </location>
</feature>
<dbReference type="STRING" id="582899.Hden_1757"/>
<dbReference type="NCBIfam" id="NF038403">
    <property type="entry name" value="perm_prefix_1"/>
    <property type="match status" value="1"/>
</dbReference>
<keyword evidence="1" id="KW-0812">Transmembrane</keyword>
<protein>
    <submittedName>
        <fullName evidence="2">Uncharacterized protein</fullName>
    </submittedName>
</protein>
<dbReference type="Proteomes" id="UP000002033">
    <property type="component" value="Chromosome"/>
</dbReference>
<evidence type="ECO:0000313" key="3">
    <source>
        <dbReference type="Proteomes" id="UP000002033"/>
    </source>
</evidence>
<accession>D8JYV8</accession>
<dbReference type="eggNOG" id="ENOG502ZQVS">
    <property type="taxonomic scope" value="Bacteria"/>
</dbReference>
<keyword evidence="1" id="KW-0472">Membrane</keyword>
<dbReference type="KEGG" id="hdn:Hden_1757"/>
<name>D8JYV8_HYPDA</name>
<dbReference type="OrthoDB" id="7948742at2"/>